<dbReference type="InterPro" id="IPR005835">
    <property type="entry name" value="NTP_transferase_dom"/>
</dbReference>
<dbReference type="NCBIfam" id="TIGR01099">
    <property type="entry name" value="galU"/>
    <property type="match status" value="1"/>
</dbReference>
<evidence type="ECO:0000313" key="9">
    <source>
        <dbReference type="EMBL" id="MFD2264387.1"/>
    </source>
</evidence>
<dbReference type="EMBL" id="JBHUIP010000013">
    <property type="protein sequence ID" value="MFD2264387.1"/>
    <property type="molecule type" value="Genomic_DNA"/>
</dbReference>
<evidence type="ECO:0000256" key="1">
    <source>
        <dbReference type="ARBA" id="ARBA00006890"/>
    </source>
</evidence>
<evidence type="ECO:0000256" key="3">
    <source>
        <dbReference type="ARBA" id="ARBA00019048"/>
    </source>
</evidence>
<evidence type="ECO:0000313" key="10">
    <source>
        <dbReference type="Proteomes" id="UP001597295"/>
    </source>
</evidence>
<evidence type="ECO:0000256" key="7">
    <source>
        <dbReference type="RuleBase" id="RU361259"/>
    </source>
</evidence>
<dbReference type="GO" id="GO:0003983">
    <property type="term" value="F:UTP:glucose-1-phosphate uridylyltransferase activity"/>
    <property type="evidence" value="ECO:0007669"/>
    <property type="project" value="UniProtKB-EC"/>
</dbReference>
<dbReference type="EC" id="2.7.7.9" evidence="2 7"/>
<dbReference type="Pfam" id="PF00483">
    <property type="entry name" value="NTP_transferase"/>
    <property type="match status" value="1"/>
</dbReference>
<protein>
    <recommendedName>
        <fullName evidence="3 7">UTP--glucose-1-phosphate uridylyltransferase</fullName>
        <ecNumber evidence="2 7">2.7.7.9</ecNumber>
    </recommendedName>
    <alternativeName>
        <fullName evidence="7">UDP-glucose pyrophosphorylase</fullName>
    </alternativeName>
</protein>
<comment type="caution">
    <text evidence="9">The sequence shown here is derived from an EMBL/GenBank/DDBJ whole genome shotgun (WGS) entry which is preliminary data.</text>
</comment>
<dbReference type="Gene3D" id="3.90.550.10">
    <property type="entry name" value="Spore Coat Polysaccharide Biosynthesis Protein SpsA, Chain A"/>
    <property type="match status" value="1"/>
</dbReference>
<evidence type="ECO:0000256" key="6">
    <source>
        <dbReference type="ARBA" id="ARBA00048128"/>
    </source>
</evidence>
<keyword evidence="4 7" id="KW-0808">Transferase</keyword>
<evidence type="ECO:0000259" key="8">
    <source>
        <dbReference type="Pfam" id="PF00483"/>
    </source>
</evidence>
<organism evidence="9 10">
    <name type="scientific">Lacibacterium aquatile</name>
    <dbReference type="NCBI Taxonomy" id="1168082"/>
    <lineage>
        <taxon>Bacteria</taxon>
        <taxon>Pseudomonadati</taxon>
        <taxon>Pseudomonadota</taxon>
        <taxon>Alphaproteobacteria</taxon>
        <taxon>Rhodospirillales</taxon>
        <taxon>Rhodospirillaceae</taxon>
    </lineage>
</organism>
<comment type="similarity">
    <text evidence="1 7">Belongs to the UDPGP type 2 family.</text>
</comment>
<comment type="catalytic activity">
    <reaction evidence="6 7">
        <text>alpha-D-glucose 1-phosphate + UTP + H(+) = UDP-alpha-D-glucose + diphosphate</text>
        <dbReference type="Rhea" id="RHEA:19889"/>
        <dbReference type="ChEBI" id="CHEBI:15378"/>
        <dbReference type="ChEBI" id="CHEBI:33019"/>
        <dbReference type="ChEBI" id="CHEBI:46398"/>
        <dbReference type="ChEBI" id="CHEBI:58601"/>
        <dbReference type="ChEBI" id="CHEBI:58885"/>
        <dbReference type="EC" id="2.7.7.9"/>
    </reaction>
</comment>
<dbReference type="InterPro" id="IPR029044">
    <property type="entry name" value="Nucleotide-diphossugar_trans"/>
</dbReference>
<feature type="domain" description="Nucleotidyl transferase" evidence="8">
    <location>
        <begin position="11"/>
        <end position="242"/>
    </location>
</feature>
<dbReference type="PANTHER" id="PTHR43197:SF1">
    <property type="entry name" value="UTP--GLUCOSE-1-PHOSPHATE URIDYLYLTRANSFERASE"/>
    <property type="match status" value="1"/>
</dbReference>
<keyword evidence="10" id="KW-1185">Reference proteome</keyword>
<reference evidence="10" key="1">
    <citation type="journal article" date="2019" name="Int. J. Syst. Evol. Microbiol.">
        <title>The Global Catalogue of Microorganisms (GCM) 10K type strain sequencing project: providing services to taxonomists for standard genome sequencing and annotation.</title>
        <authorList>
            <consortium name="The Broad Institute Genomics Platform"/>
            <consortium name="The Broad Institute Genome Sequencing Center for Infectious Disease"/>
            <person name="Wu L."/>
            <person name="Ma J."/>
        </authorList>
    </citation>
    <scope>NUCLEOTIDE SEQUENCE [LARGE SCALE GENOMIC DNA]</scope>
    <source>
        <strain evidence="10">CGMCC 1.19062</strain>
    </source>
</reference>
<dbReference type="RefSeq" id="WP_379877468.1">
    <property type="nucleotide sequence ID" value="NZ_JBHUIP010000013.1"/>
</dbReference>
<sequence>MSKKKVRKAIFPVGGLGTRFLPATKAMPKEMLPVVDKPLIQYAVEEAREAGIEEFIFVTGRGKTAIEDHFDNSQELGNFLQSRGKNDLWKLISDIPLGPGRVAYTRQPEPLGLGHAVWCARALVGYDEPFAVLLADDLILAERGCLKQMIEAYDDIGGNMVAVMDVPREHTSRYGILDTDSEEGILVSAKGLVEKPKPANAPSTCAVVGRYILDPAVFQQLDRQERGTGGEIQLTDAIADLIGVMPFHGLRYNGRRFDCGDKVGFLEANIAFALQRDDMKVEIMNTILAIANREGVKDYVLNA</sequence>
<evidence type="ECO:0000256" key="2">
    <source>
        <dbReference type="ARBA" id="ARBA00012415"/>
    </source>
</evidence>
<keyword evidence="5 7" id="KW-0548">Nucleotidyltransferase</keyword>
<dbReference type="PANTHER" id="PTHR43197">
    <property type="entry name" value="UTP--GLUCOSE-1-PHOSPHATE URIDYLYLTRANSFERASE"/>
    <property type="match status" value="1"/>
</dbReference>
<evidence type="ECO:0000256" key="4">
    <source>
        <dbReference type="ARBA" id="ARBA00022679"/>
    </source>
</evidence>
<name>A0ABW5DTF9_9PROT</name>
<dbReference type="InterPro" id="IPR005771">
    <property type="entry name" value="GalU_uridylyltTrfase_bac/arc"/>
</dbReference>
<dbReference type="SUPFAM" id="SSF53448">
    <property type="entry name" value="Nucleotide-diphospho-sugar transferases"/>
    <property type="match status" value="1"/>
</dbReference>
<accession>A0ABW5DTF9</accession>
<dbReference type="CDD" id="cd02541">
    <property type="entry name" value="UGPase_prokaryotic"/>
    <property type="match status" value="1"/>
</dbReference>
<gene>
    <name evidence="9" type="primary">galU</name>
    <name evidence="9" type="ORF">ACFSM5_15895</name>
</gene>
<dbReference type="Proteomes" id="UP001597295">
    <property type="component" value="Unassembled WGS sequence"/>
</dbReference>
<evidence type="ECO:0000256" key="5">
    <source>
        <dbReference type="ARBA" id="ARBA00022695"/>
    </source>
</evidence>
<proteinExistence type="inferred from homology"/>